<reference evidence="2 3" key="1">
    <citation type="submission" date="2018-10" db="EMBL/GenBank/DDBJ databases">
        <title>Falsibacillus sp. genome draft.</title>
        <authorList>
            <person name="Shi S."/>
        </authorList>
    </citation>
    <scope>NUCLEOTIDE SEQUENCE [LARGE SCALE GENOMIC DNA]</scope>
    <source>
        <strain evidence="2 3">GY 10110</strain>
    </source>
</reference>
<organism evidence="2 3">
    <name type="scientific">Falsibacillus albus</name>
    <dbReference type="NCBI Taxonomy" id="2478915"/>
    <lineage>
        <taxon>Bacteria</taxon>
        <taxon>Bacillati</taxon>
        <taxon>Bacillota</taxon>
        <taxon>Bacilli</taxon>
        <taxon>Bacillales</taxon>
        <taxon>Bacillaceae</taxon>
        <taxon>Falsibacillus</taxon>
    </lineage>
</organism>
<dbReference type="PRINTS" id="PR00412">
    <property type="entry name" value="EPOXHYDRLASE"/>
</dbReference>
<dbReference type="PRINTS" id="PR00111">
    <property type="entry name" value="ABHYDROLASE"/>
</dbReference>
<dbReference type="InterPro" id="IPR022742">
    <property type="entry name" value="Hydrolase_4"/>
</dbReference>
<comment type="caution">
    <text evidence="2">The sequence shown here is derived from an EMBL/GenBank/DDBJ whole genome shotgun (WGS) entry which is preliminary data.</text>
</comment>
<dbReference type="InterPro" id="IPR000073">
    <property type="entry name" value="AB_hydrolase_1"/>
</dbReference>
<sequence>MTSAAGKQVSINGIDLYYEEYNHDNTKQIIVLLHGFLSSTFSYRRLIPLIQQDFHVVSIDLPPFGRSGKSPAFVYSYQNIARTIIEFMEKMNYEKVSLIGHSMGGQIALNIMKERPELIEKGVLLCSSGYLKKSKWPLVFSSYFPFFHHYVKYWLAKSGVRRNIENVVHNRSLIDEEMMYGYLRPFLEDDIFIALTRMIRHREGDLTKNLLNKIHTPILLIWGEHDKVVPLAVGERLYHDLPNSKLIVLKETGHLVPEEKPEEVKNHLFDFIHNGALV</sequence>
<dbReference type="SUPFAM" id="SSF53474">
    <property type="entry name" value="alpha/beta-Hydrolases"/>
    <property type="match status" value="1"/>
</dbReference>
<evidence type="ECO:0000313" key="3">
    <source>
        <dbReference type="Proteomes" id="UP000276770"/>
    </source>
</evidence>
<dbReference type="EMBL" id="RCVZ01000003">
    <property type="protein sequence ID" value="RLQ96488.1"/>
    <property type="molecule type" value="Genomic_DNA"/>
</dbReference>
<dbReference type="PANTHER" id="PTHR46438">
    <property type="entry name" value="ALPHA/BETA-HYDROLASES SUPERFAMILY PROTEIN"/>
    <property type="match status" value="1"/>
</dbReference>
<dbReference type="GO" id="GO:0016787">
    <property type="term" value="F:hydrolase activity"/>
    <property type="evidence" value="ECO:0007669"/>
    <property type="project" value="UniProtKB-KW"/>
</dbReference>
<protein>
    <submittedName>
        <fullName evidence="2">Alpha/beta hydrolase</fullName>
    </submittedName>
</protein>
<dbReference type="OrthoDB" id="9797695at2"/>
<name>A0A3L7K0A3_9BACI</name>
<keyword evidence="3" id="KW-1185">Reference proteome</keyword>
<keyword evidence="2" id="KW-0378">Hydrolase</keyword>
<dbReference type="Proteomes" id="UP000276770">
    <property type="component" value="Unassembled WGS sequence"/>
</dbReference>
<feature type="domain" description="Serine aminopeptidase S33" evidence="1">
    <location>
        <begin position="25"/>
        <end position="259"/>
    </location>
</feature>
<gene>
    <name evidence="2" type="ORF">D9X91_05095</name>
</gene>
<evidence type="ECO:0000259" key="1">
    <source>
        <dbReference type="Pfam" id="PF12146"/>
    </source>
</evidence>
<dbReference type="Gene3D" id="3.40.50.1820">
    <property type="entry name" value="alpha/beta hydrolase"/>
    <property type="match status" value="1"/>
</dbReference>
<dbReference type="RefSeq" id="WP_121679509.1">
    <property type="nucleotide sequence ID" value="NZ_RCVZ01000003.1"/>
</dbReference>
<dbReference type="InterPro" id="IPR029058">
    <property type="entry name" value="AB_hydrolase_fold"/>
</dbReference>
<dbReference type="Pfam" id="PF12146">
    <property type="entry name" value="Hydrolase_4"/>
    <property type="match status" value="1"/>
</dbReference>
<dbReference type="PANTHER" id="PTHR46438:SF11">
    <property type="entry name" value="LIPASE-RELATED"/>
    <property type="match status" value="1"/>
</dbReference>
<dbReference type="AlphaFoldDB" id="A0A3L7K0A3"/>
<accession>A0A3L7K0A3</accession>
<evidence type="ECO:0000313" key="2">
    <source>
        <dbReference type="EMBL" id="RLQ96488.1"/>
    </source>
</evidence>
<proteinExistence type="predicted"/>
<dbReference type="InterPro" id="IPR000639">
    <property type="entry name" value="Epox_hydrolase-like"/>
</dbReference>